<dbReference type="PROSITE" id="PS51689">
    <property type="entry name" value="SAM_RNA_A_N6_MT"/>
    <property type="match status" value="1"/>
</dbReference>
<dbReference type="EMBL" id="AP018150">
    <property type="protein sequence ID" value="BBE10094.1"/>
    <property type="molecule type" value="Genomic_DNA"/>
</dbReference>
<dbReference type="EC" id="2.1.1.182" evidence="1"/>
<feature type="binding site" evidence="1">
    <location>
        <position position="100"/>
    </location>
    <ligand>
        <name>S-adenosyl-L-methionine</name>
        <dbReference type="ChEBI" id="CHEBI:59789"/>
    </ligand>
</feature>
<dbReference type="InterPro" id="IPR029063">
    <property type="entry name" value="SAM-dependent_MTases_sf"/>
</dbReference>
<evidence type="ECO:0000256" key="1">
    <source>
        <dbReference type="HAMAP-Rule" id="MF_00607"/>
    </source>
</evidence>
<feature type="binding site" evidence="1">
    <location>
        <position position="53"/>
    </location>
    <ligand>
        <name>S-adenosyl-L-methionine</name>
        <dbReference type="ChEBI" id="CHEBI:59789"/>
    </ligand>
</feature>
<organism evidence="2 3">
    <name type="scientific">Mycoavidus cysteinexigens</name>
    <dbReference type="NCBI Taxonomy" id="1553431"/>
    <lineage>
        <taxon>Bacteria</taxon>
        <taxon>Pseudomonadati</taxon>
        <taxon>Pseudomonadota</taxon>
        <taxon>Betaproteobacteria</taxon>
        <taxon>Burkholderiales</taxon>
        <taxon>Burkholderiaceae</taxon>
        <taxon>Mycoavidus</taxon>
    </lineage>
</organism>
<gene>
    <name evidence="1" type="primary">rsmA</name>
    <name evidence="1" type="synonym">ksgA</name>
    <name evidence="2" type="ORF">MCB1EB_1933</name>
</gene>
<dbReference type="GO" id="GO:0005829">
    <property type="term" value="C:cytosol"/>
    <property type="evidence" value="ECO:0007669"/>
    <property type="project" value="TreeGrafter"/>
</dbReference>
<feature type="binding site" evidence="1">
    <location>
        <position position="125"/>
    </location>
    <ligand>
        <name>S-adenosyl-L-methionine</name>
        <dbReference type="ChEBI" id="CHEBI:59789"/>
    </ligand>
</feature>
<name>A0A2Z6EX95_9BURK</name>
<dbReference type="InterPro" id="IPR020598">
    <property type="entry name" value="rRNA_Ade_methylase_Trfase_N"/>
</dbReference>
<dbReference type="PANTHER" id="PTHR11727">
    <property type="entry name" value="DIMETHYLADENOSINE TRANSFERASE"/>
    <property type="match status" value="1"/>
</dbReference>
<sequence>MQKNRACAENNQRYQGHTARKRFGQNFLVDTGIIERIAAAIAPQPDQRLVEIGPGLGALTAPLLARLGQSGILHAIELDRDLIVRLQKRFGARLILHSADALTFDFQAFAMAQTVAPALLRIVGNLPYNISTPLLFHLLSCADWVADQHFMLQSELVERLVASPGSKAYGRLSVMLQYRYEVDKLIDVPPTAFAPAPKVDSAVIRMVPRPLNALPAVDWVCFSELVAAAFSQRRKMLRNALAAYRARIDFDAVGFDLARRAEEVAVPEYVALAQHLSAA</sequence>
<keyword evidence="1" id="KW-0698">rRNA processing</keyword>
<feature type="binding site" evidence="1">
    <location>
        <position position="26"/>
    </location>
    <ligand>
        <name>S-adenosyl-L-methionine</name>
        <dbReference type="ChEBI" id="CHEBI:59789"/>
    </ligand>
</feature>
<feature type="binding site" evidence="1">
    <location>
        <position position="77"/>
    </location>
    <ligand>
        <name>S-adenosyl-L-methionine</name>
        <dbReference type="ChEBI" id="CHEBI:59789"/>
    </ligand>
</feature>
<dbReference type="RefSeq" id="WP_045364695.1">
    <property type="nucleotide sequence ID" value="NZ_AP018150.1"/>
</dbReference>
<dbReference type="PANTHER" id="PTHR11727:SF7">
    <property type="entry name" value="DIMETHYLADENOSINE TRANSFERASE-RELATED"/>
    <property type="match status" value="1"/>
</dbReference>
<comment type="similarity">
    <text evidence="1">Belongs to the class I-like SAM-binding methyltransferase superfamily. rRNA adenine N(6)-methyltransferase family. RsmA subfamily.</text>
</comment>
<feature type="binding site" evidence="1">
    <location>
        <position position="28"/>
    </location>
    <ligand>
        <name>S-adenosyl-L-methionine</name>
        <dbReference type="ChEBI" id="CHEBI:59789"/>
    </ligand>
</feature>
<protein>
    <recommendedName>
        <fullName evidence="1">Ribosomal RNA small subunit methyltransferase A</fullName>
        <ecNumber evidence="1">2.1.1.182</ecNumber>
    </recommendedName>
    <alternativeName>
        <fullName evidence="1">16S rRNA (adenine(1518)-N(6)/adenine(1519)-N(6))-dimethyltransferase</fullName>
    </alternativeName>
    <alternativeName>
        <fullName evidence="1">16S rRNA dimethyladenosine transferase</fullName>
    </alternativeName>
    <alternativeName>
        <fullName evidence="1">16S rRNA dimethylase</fullName>
    </alternativeName>
    <alternativeName>
        <fullName evidence="1">S-adenosylmethionine-6-N', N'-adenosyl(rRNA) dimethyltransferase</fullName>
    </alternativeName>
</protein>
<keyword evidence="3" id="KW-1185">Reference proteome</keyword>
<dbReference type="HAMAP" id="MF_00607">
    <property type="entry name" value="16SrRNA_methyltr_A"/>
    <property type="match status" value="1"/>
</dbReference>
<dbReference type="InterPro" id="IPR011530">
    <property type="entry name" value="rRNA_adenine_dimethylase"/>
</dbReference>
<keyword evidence="1" id="KW-0963">Cytoplasm</keyword>
<comment type="catalytic activity">
    <reaction evidence="1">
        <text>adenosine(1518)/adenosine(1519) in 16S rRNA + 4 S-adenosyl-L-methionine = N(6)-dimethyladenosine(1518)/N(6)-dimethyladenosine(1519) in 16S rRNA + 4 S-adenosyl-L-homocysteine + 4 H(+)</text>
        <dbReference type="Rhea" id="RHEA:19609"/>
        <dbReference type="Rhea" id="RHEA-COMP:10232"/>
        <dbReference type="Rhea" id="RHEA-COMP:10233"/>
        <dbReference type="ChEBI" id="CHEBI:15378"/>
        <dbReference type="ChEBI" id="CHEBI:57856"/>
        <dbReference type="ChEBI" id="CHEBI:59789"/>
        <dbReference type="ChEBI" id="CHEBI:74411"/>
        <dbReference type="ChEBI" id="CHEBI:74493"/>
        <dbReference type="EC" id="2.1.1.182"/>
    </reaction>
</comment>
<dbReference type="GO" id="GO:0003723">
    <property type="term" value="F:RNA binding"/>
    <property type="evidence" value="ECO:0007669"/>
    <property type="project" value="UniProtKB-UniRule"/>
</dbReference>
<dbReference type="InterPro" id="IPR023165">
    <property type="entry name" value="rRNA_Ade_diMease-like_C"/>
</dbReference>
<dbReference type="SMART" id="SM00650">
    <property type="entry name" value="rADc"/>
    <property type="match status" value="1"/>
</dbReference>
<keyword evidence="1" id="KW-0694">RNA-binding</keyword>
<reference evidence="2 3" key="1">
    <citation type="journal article" date="2018" name="Microbes Environ.">
        <title>Comparative Genomic Insights into Endofungal Lifestyles of Two Bacterial Endosymbionts, Mycoavidus cysteinexigens and Burkholderia rhizoxinica.</title>
        <authorList>
            <person name="Sharmin D."/>
            <person name="Guo Y."/>
            <person name="Nishizawa T."/>
            <person name="Ohshima S."/>
            <person name="Sato Y."/>
            <person name="Takashima Y."/>
            <person name="Narisawa K."/>
            <person name="Ohta H."/>
        </authorList>
    </citation>
    <scope>NUCLEOTIDE SEQUENCE [LARGE SCALE GENOMIC DNA]</scope>
    <source>
        <strain evidence="2 3">B1-EB</strain>
    </source>
</reference>
<dbReference type="NCBIfam" id="TIGR00755">
    <property type="entry name" value="ksgA"/>
    <property type="match status" value="1"/>
</dbReference>
<dbReference type="InterPro" id="IPR001737">
    <property type="entry name" value="KsgA/Erm"/>
</dbReference>
<dbReference type="SUPFAM" id="SSF53335">
    <property type="entry name" value="S-adenosyl-L-methionine-dependent methyltransferases"/>
    <property type="match status" value="1"/>
</dbReference>
<comment type="function">
    <text evidence="1">Specifically dimethylates two adjacent adenosines (A1518 and A1519) in the loop of a conserved hairpin near the 3'-end of 16S rRNA in the 30S particle. May play a critical role in biogenesis of 30S subunits.</text>
</comment>
<dbReference type="InterPro" id="IPR020596">
    <property type="entry name" value="rRNA_Ade_Mease_Trfase_CS"/>
</dbReference>
<dbReference type="FunFam" id="1.10.8.100:FF:000001">
    <property type="entry name" value="Ribosomal RNA small subunit methyltransferase A"/>
    <property type="match status" value="1"/>
</dbReference>
<dbReference type="AlphaFoldDB" id="A0A2Z6EX95"/>
<keyword evidence="1" id="KW-0489">Methyltransferase</keyword>
<dbReference type="KEGG" id="mcys:MCB1EB_1933"/>
<dbReference type="PROSITE" id="PS01131">
    <property type="entry name" value="RRNA_A_DIMETH"/>
    <property type="match status" value="1"/>
</dbReference>
<dbReference type="GO" id="GO:0052908">
    <property type="term" value="F:16S rRNA (adenine(1518)-N(6)/adenine(1519)-N(6))-dimethyltransferase activity"/>
    <property type="evidence" value="ECO:0007669"/>
    <property type="project" value="UniProtKB-EC"/>
</dbReference>
<keyword evidence="1 2" id="KW-0808">Transferase</keyword>
<dbReference type="Pfam" id="PF00398">
    <property type="entry name" value="RrnaAD"/>
    <property type="match status" value="1"/>
</dbReference>
<evidence type="ECO:0000313" key="2">
    <source>
        <dbReference type="EMBL" id="BBE10094.1"/>
    </source>
</evidence>
<accession>A0A2Z6EX95</accession>
<evidence type="ECO:0000313" key="3">
    <source>
        <dbReference type="Proteomes" id="UP000282597"/>
    </source>
</evidence>
<dbReference type="Proteomes" id="UP000282597">
    <property type="component" value="Chromosome"/>
</dbReference>
<dbReference type="Gene3D" id="3.40.50.150">
    <property type="entry name" value="Vaccinia Virus protein VP39"/>
    <property type="match status" value="1"/>
</dbReference>
<keyword evidence="1" id="KW-0949">S-adenosyl-L-methionine</keyword>
<proteinExistence type="inferred from homology"/>
<comment type="subcellular location">
    <subcellularLocation>
        <location evidence="1">Cytoplasm</location>
    </subcellularLocation>
</comment>
<dbReference type="Gene3D" id="1.10.8.100">
    <property type="entry name" value="Ribosomal RNA adenine dimethylase-like, domain 2"/>
    <property type="match status" value="1"/>
</dbReference>